<dbReference type="InterPro" id="IPR026444">
    <property type="entry name" value="Secre_tail"/>
</dbReference>
<organism evidence="2 3">
    <name type="scientific">Hymenobacter aranciens</name>
    <dbReference type="NCBI Taxonomy" id="3063996"/>
    <lineage>
        <taxon>Bacteria</taxon>
        <taxon>Pseudomonadati</taxon>
        <taxon>Bacteroidota</taxon>
        <taxon>Cytophagia</taxon>
        <taxon>Cytophagales</taxon>
        <taxon>Hymenobacteraceae</taxon>
        <taxon>Hymenobacter</taxon>
    </lineage>
</organism>
<comment type="caution">
    <text evidence="2">The sequence shown here is derived from an EMBL/GenBank/DDBJ whole genome shotgun (WGS) entry which is preliminary data.</text>
</comment>
<name>A0ABT9BI31_9BACT</name>
<evidence type="ECO:0000259" key="1">
    <source>
        <dbReference type="Pfam" id="PF18962"/>
    </source>
</evidence>
<dbReference type="EMBL" id="JAUQSY010000020">
    <property type="protein sequence ID" value="MDO7877465.1"/>
    <property type="molecule type" value="Genomic_DNA"/>
</dbReference>
<dbReference type="Pfam" id="PF18962">
    <property type="entry name" value="Por_Secre_tail"/>
    <property type="match status" value="1"/>
</dbReference>
<feature type="domain" description="Secretion system C-terminal sorting" evidence="1">
    <location>
        <begin position="239"/>
        <end position="317"/>
    </location>
</feature>
<evidence type="ECO:0000313" key="2">
    <source>
        <dbReference type="EMBL" id="MDO7877465.1"/>
    </source>
</evidence>
<accession>A0ABT9BI31</accession>
<evidence type="ECO:0000313" key="3">
    <source>
        <dbReference type="Proteomes" id="UP001176429"/>
    </source>
</evidence>
<dbReference type="NCBIfam" id="TIGR04183">
    <property type="entry name" value="Por_Secre_tail"/>
    <property type="match status" value="1"/>
</dbReference>
<sequence length="318" mass="32260">MYGANTGRKLCVALAGNPEPSGNNFQIYMDLPGRTGVPDGTPLPDITGPGTVFDPNDPAKNYGGTKLDMEVDAAFAMQGSGDVQAAVFSSATSATAKSLGGGAAILTDGTVNPFPASETTGAYALFAGTQVAYMASPTNMDGNPGSQNSGGAGSLAFEMDFDNAAMGLPSGASIVHLLAAYVSGDGYWSSDVIPEVTGNANNNLGFRPDFSALAGTQSATLNVVLGTRQADEAVVAMSVFPNPAQGLSTISYRVLGGAQPVAVVVSDLVGRQAKTLLSQTQSAGIHDLKVQTGDLAAGTYLVKVQVGDKVATRKLVVE</sequence>
<keyword evidence="3" id="KW-1185">Reference proteome</keyword>
<reference evidence="2" key="1">
    <citation type="submission" date="2023-07" db="EMBL/GenBank/DDBJ databases">
        <authorList>
            <person name="Kim M.K."/>
        </authorList>
    </citation>
    <scope>NUCLEOTIDE SEQUENCE</scope>
    <source>
        <strain evidence="2">ASUV-10-1</strain>
    </source>
</reference>
<dbReference type="Proteomes" id="UP001176429">
    <property type="component" value="Unassembled WGS sequence"/>
</dbReference>
<protein>
    <submittedName>
        <fullName evidence="2">T9SS type A sorting domain-containing protein</fullName>
    </submittedName>
</protein>
<proteinExistence type="predicted"/>
<gene>
    <name evidence="2" type="ORF">Q5H93_22190</name>
</gene>